<keyword evidence="1" id="KW-0472">Membrane</keyword>
<dbReference type="RefSeq" id="WP_163649699.1">
    <property type="nucleotide sequence ID" value="NZ_JAGXFD010000001.1"/>
</dbReference>
<keyword evidence="3" id="KW-1185">Reference proteome</keyword>
<reference evidence="2 3" key="1">
    <citation type="submission" date="2021-05" db="EMBL/GenBank/DDBJ databases">
        <title>Petroleum and Energy Research Collection (APPE): ex situ preservation of microbial diversity associated with the oil industry and exploitation of its biotechnological potential.</title>
        <authorList>
            <person name="Paixao C.T.M."/>
            <person name="Gomes M.B."/>
            <person name="Oliveira V.M."/>
        </authorList>
    </citation>
    <scope>NUCLEOTIDE SEQUENCE [LARGE SCALE GENOMIC DNA]</scope>
    <source>
        <strain evidence="2 3">LIT2</strain>
    </source>
</reference>
<protein>
    <submittedName>
        <fullName evidence="2">Uncharacterized protein</fullName>
    </submittedName>
</protein>
<keyword evidence="1" id="KW-1133">Transmembrane helix</keyword>
<dbReference type="Proteomes" id="UP001319883">
    <property type="component" value="Unassembled WGS sequence"/>
</dbReference>
<accession>A0ABS7WWY9</accession>
<keyword evidence="1" id="KW-0812">Transmembrane</keyword>
<name>A0ABS7WWY9_9GAMM</name>
<evidence type="ECO:0000313" key="2">
    <source>
        <dbReference type="EMBL" id="MBZ9566669.1"/>
    </source>
</evidence>
<sequence>MISAYVIAEIAPGLAAPWQWPAYALASLLLAWALSGMIAHARRHWRRR</sequence>
<organism evidence="2 3">
    <name type="scientific">Modicisalibacter tunisiensis</name>
    <dbReference type="NCBI Taxonomy" id="390637"/>
    <lineage>
        <taxon>Bacteria</taxon>
        <taxon>Pseudomonadati</taxon>
        <taxon>Pseudomonadota</taxon>
        <taxon>Gammaproteobacteria</taxon>
        <taxon>Oceanospirillales</taxon>
        <taxon>Halomonadaceae</taxon>
        <taxon>Modicisalibacter</taxon>
    </lineage>
</organism>
<feature type="transmembrane region" description="Helical" evidence="1">
    <location>
        <begin position="20"/>
        <end position="39"/>
    </location>
</feature>
<dbReference type="EMBL" id="JAGXFD010000001">
    <property type="protein sequence ID" value="MBZ9566669.1"/>
    <property type="molecule type" value="Genomic_DNA"/>
</dbReference>
<evidence type="ECO:0000313" key="3">
    <source>
        <dbReference type="Proteomes" id="UP001319883"/>
    </source>
</evidence>
<evidence type="ECO:0000256" key="1">
    <source>
        <dbReference type="SAM" id="Phobius"/>
    </source>
</evidence>
<proteinExistence type="predicted"/>
<gene>
    <name evidence="2" type="ORF">KGQ91_03090</name>
</gene>
<comment type="caution">
    <text evidence="2">The sequence shown here is derived from an EMBL/GenBank/DDBJ whole genome shotgun (WGS) entry which is preliminary data.</text>
</comment>